<name>A0A4Q0VVV8_9BACI</name>
<protein>
    <submittedName>
        <fullName evidence="2">Uncharacterized protein</fullName>
    </submittedName>
</protein>
<dbReference type="RefSeq" id="WP_129078191.1">
    <property type="nucleotide sequence ID" value="NZ_QOUX01000033.1"/>
</dbReference>
<organism evidence="2 3">
    <name type="scientific">Anaerobacillus alkaliphilus</name>
    <dbReference type="NCBI Taxonomy" id="1548597"/>
    <lineage>
        <taxon>Bacteria</taxon>
        <taxon>Bacillati</taxon>
        <taxon>Bacillota</taxon>
        <taxon>Bacilli</taxon>
        <taxon>Bacillales</taxon>
        <taxon>Bacillaceae</taxon>
        <taxon>Anaerobacillus</taxon>
    </lineage>
</organism>
<keyword evidence="1" id="KW-0472">Membrane</keyword>
<dbReference type="EMBL" id="QOUX01000033">
    <property type="protein sequence ID" value="RXJ01351.1"/>
    <property type="molecule type" value="Genomic_DNA"/>
</dbReference>
<proteinExistence type="predicted"/>
<dbReference type="Proteomes" id="UP000290649">
    <property type="component" value="Unassembled WGS sequence"/>
</dbReference>
<evidence type="ECO:0000313" key="3">
    <source>
        <dbReference type="Proteomes" id="UP000290649"/>
    </source>
</evidence>
<keyword evidence="3" id="KW-1185">Reference proteome</keyword>
<evidence type="ECO:0000313" key="2">
    <source>
        <dbReference type="EMBL" id="RXJ01351.1"/>
    </source>
</evidence>
<evidence type="ECO:0000256" key="1">
    <source>
        <dbReference type="SAM" id="Phobius"/>
    </source>
</evidence>
<feature type="transmembrane region" description="Helical" evidence="1">
    <location>
        <begin position="52"/>
        <end position="70"/>
    </location>
</feature>
<keyword evidence="1" id="KW-1133">Transmembrane helix</keyword>
<dbReference type="AlphaFoldDB" id="A0A4Q0VVV8"/>
<reference evidence="2 3" key="1">
    <citation type="journal article" date="2019" name="Int. J. Syst. Evol. Microbiol.">
        <title>Anaerobacillus alkaliphilus sp. nov., a novel alkaliphilic and moderately halophilic bacterium.</title>
        <authorList>
            <person name="Borsodi A.K."/>
            <person name="Aszalos J.M."/>
            <person name="Bihari P."/>
            <person name="Nagy I."/>
            <person name="Schumann P."/>
            <person name="Sproer C."/>
            <person name="Kovacs A.L."/>
            <person name="Boka K."/>
            <person name="Dobosy P."/>
            <person name="Ovari M."/>
            <person name="Szili-Kovacs T."/>
            <person name="Toth E."/>
        </authorList>
    </citation>
    <scope>NUCLEOTIDE SEQUENCE [LARGE SCALE GENOMIC DNA]</scope>
    <source>
        <strain evidence="2 3">B16-10</strain>
    </source>
</reference>
<comment type="caution">
    <text evidence="2">The sequence shown here is derived from an EMBL/GenBank/DDBJ whole genome shotgun (WGS) entry which is preliminary data.</text>
</comment>
<keyword evidence="1" id="KW-0812">Transmembrane</keyword>
<sequence length="258" mass="29650">MKQYNDKTTYEETFKQYKTIDFPDKNRVYSRILKTIDESKDKQKFNHVIKPIIPTAMAAVLLVFVGYFLINNIIIGDNLNQNYVQEEFPNTGEYQSLEKELSEKLGTTFLVPIHENLEIGVVLYLVNTHKTPSGEITEEPSGVIIAYGLEENLKKDKEGFYHDLTQMGEILTATYLEEKDVLVSVSTLDYTGVVFDEIMEIGGKSVPYRYVKMGKHEEINFKVQTSDIDYVFIHKLVEGNELDDTISFIQSFIKKVEG</sequence>
<accession>A0A4Q0VVV8</accession>
<gene>
    <name evidence="2" type="ORF">DS745_10455</name>
</gene>